<sequence length="91" mass="10860">MVFDWLGVVIFFVVFLVLICTLKVSFDFYLIKKKGYMDYALLIEKYNLERNKNHLNTQKVKLLSDFNNSILERLLFITKELISFQNLIFGK</sequence>
<keyword evidence="1" id="KW-1133">Transmembrane helix</keyword>
<comment type="caution">
    <text evidence="2">The sequence shown here is derived from an EMBL/GenBank/DDBJ whole genome shotgun (WGS) entry which is preliminary data.</text>
</comment>
<reference evidence="3" key="2">
    <citation type="submission" date="2018-05" db="EMBL/GenBank/DDBJ databases">
        <title>Algibacter marinivivus sp. nov., isolated from sample around a algae.</title>
        <authorList>
            <person name="Lu D."/>
        </authorList>
    </citation>
    <scope>NUCLEOTIDE SEQUENCE [LARGE SCALE GENOMIC DNA]</scope>
    <source>
        <strain evidence="3">ZY111</strain>
    </source>
</reference>
<evidence type="ECO:0000256" key="1">
    <source>
        <dbReference type="SAM" id="Phobius"/>
    </source>
</evidence>
<dbReference type="EMBL" id="QFRI01000001">
    <property type="protein sequence ID" value="PWH84493.1"/>
    <property type="molecule type" value="Genomic_DNA"/>
</dbReference>
<reference evidence="3" key="3">
    <citation type="submission" date="2018-05" db="EMBL/GenBank/DDBJ databases">
        <authorList>
            <person name="Lu D."/>
        </authorList>
    </citation>
    <scope>NUCLEOTIDE SEQUENCE [LARGE SCALE GENOMIC DNA]</scope>
    <source>
        <strain evidence="3">ZY111</strain>
    </source>
</reference>
<dbReference type="AlphaFoldDB" id="A0A2U2X9R7"/>
<feature type="transmembrane region" description="Helical" evidence="1">
    <location>
        <begin position="6"/>
        <end position="31"/>
    </location>
</feature>
<keyword evidence="1" id="KW-0812">Transmembrane</keyword>
<evidence type="ECO:0000313" key="3">
    <source>
        <dbReference type="Proteomes" id="UP000245375"/>
    </source>
</evidence>
<accession>A0A2U2X9R7</accession>
<proteinExistence type="predicted"/>
<dbReference type="Proteomes" id="UP000245375">
    <property type="component" value="Unassembled WGS sequence"/>
</dbReference>
<dbReference type="RefSeq" id="WP_109352498.1">
    <property type="nucleotide sequence ID" value="NZ_QFRI01000001.1"/>
</dbReference>
<protein>
    <submittedName>
        <fullName evidence="2">Uncharacterized protein</fullName>
    </submittedName>
</protein>
<keyword evidence="1" id="KW-0472">Membrane</keyword>
<name>A0A2U2X9R7_9FLAO</name>
<gene>
    <name evidence="2" type="ORF">DIS18_08210</name>
</gene>
<keyword evidence="3" id="KW-1185">Reference proteome</keyword>
<organism evidence="2 3">
    <name type="scientific">Algibacter marinivivus</name>
    <dbReference type="NCBI Taxonomy" id="2100723"/>
    <lineage>
        <taxon>Bacteria</taxon>
        <taxon>Pseudomonadati</taxon>
        <taxon>Bacteroidota</taxon>
        <taxon>Flavobacteriia</taxon>
        <taxon>Flavobacteriales</taxon>
        <taxon>Flavobacteriaceae</taxon>
        <taxon>Algibacter</taxon>
    </lineage>
</organism>
<reference evidence="2 3" key="1">
    <citation type="submission" date="2018-05" db="EMBL/GenBank/DDBJ databases">
        <title>Algibacter marinivivus sp. nov., isolated from sample around a algae.</title>
        <authorList>
            <person name="Zhong X."/>
        </authorList>
    </citation>
    <scope>NUCLEOTIDE SEQUENCE [LARGE SCALE GENOMIC DNA]</scope>
    <source>
        <strain evidence="2 3">ZY111</strain>
    </source>
</reference>
<evidence type="ECO:0000313" key="2">
    <source>
        <dbReference type="EMBL" id="PWH84493.1"/>
    </source>
</evidence>